<accession>A0ABR6YAN5</accession>
<dbReference type="Proteomes" id="UP000624279">
    <property type="component" value="Unassembled WGS sequence"/>
</dbReference>
<name>A0ABR6YAN5_9BURK</name>
<organism evidence="1 2">
    <name type="scientific">Undibacterium flavidum</name>
    <dbReference type="NCBI Taxonomy" id="2762297"/>
    <lineage>
        <taxon>Bacteria</taxon>
        <taxon>Pseudomonadati</taxon>
        <taxon>Pseudomonadota</taxon>
        <taxon>Betaproteobacteria</taxon>
        <taxon>Burkholderiales</taxon>
        <taxon>Oxalobacteraceae</taxon>
        <taxon>Undibacterium</taxon>
    </lineage>
</organism>
<protein>
    <submittedName>
        <fullName evidence="1">Uncharacterized protein</fullName>
    </submittedName>
</protein>
<dbReference type="EMBL" id="JACOGA010000007">
    <property type="protein sequence ID" value="MBC3873680.1"/>
    <property type="molecule type" value="Genomic_DNA"/>
</dbReference>
<proteinExistence type="predicted"/>
<keyword evidence="2" id="KW-1185">Reference proteome</keyword>
<comment type="caution">
    <text evidence="1">The sequence shown here is derived from an EMBL/GenBank/DDBJ whole genome shotgun (WGS) entry which is preliminary data.</text>
</comment>
<evidence type="ECO:0000313" key="1">
    <source>
        <dbReference type="EMBL" id="MBC3873680.1"/>
    </source>
</evidence>
<sequence length="327" mass="37762">MKWNLLKNMVKRSRLVGCMRFSLNLIFVCFVILSLSSHAQSLQKISSSKAVEVDTKLSEVKERQKLEQSYRSCPSGYYNGPRLGRVRYTKDPWIWVVTPEFARRYCMPEAFIDPELKGAEAVAVKIREEQDEEICGWGDRVEVCNKARSLRFEIYIKGEVRLPKENDLPFYTIDSLPSARLISSTQDEMDKVVKKYKQNPKPGVKRIFQRTQVGLYVLSKDRAMIQLSEIYNKSFFRDLFDGVDFMAFDSITRTTKDIKTEGGNVVNLLIAFRPVNDKIPYTQKRKLGDFEHVIYLPNSFTRKVAELDARAGDDIQELAKQALGLKK</sequence>
<gene>
    <name evidence="1" type="ORF">H8K55_08775</name>
</gene>
<evidence type="ECO:0000313" key="2">
    <source>
        <dbReference type="Proteomes" id="UP000624279"/>
    </source>
</evidence>
<reference evidence="1 2" key="1">
    <citation type="submission" date="2020-08" db="EMBL/GenBank/DDBJ databases">
        <title>Novel species isolated from subtropical streams in China.</title>
        <authorList>
            <person name="Lu H."/>
        </authorList>
    </citation>
    <scope>NUCLEOTIDE SEQUENCE [LARGE SCALE GENOMIC DNA]</scope>
    <source>
        <strain evidence="1 2">LX15W</strain>
    </source>
</reference>
<dbReference type="RefSeq" id="WP_186941718.1">
    <property type="nucleotide sequence ID" value="NZ_JACOGA010000007.1"/>
</dbReference>